<gene>
    <name evidence="1" type="ORF">FRX31_011732</name>
</gene>
<reference evidence="1 2" key="1">
    <citation type="submission" date="2020-06" db="EMBL/GenBank/DDBJ databases">
        <title>Transcriptomic and genomic resources for Thalictrum thalictroides and T. hernandezii: Facilitating candidate gene discovery in an emerging model plant lineage.</title>
        <authorList>
            <person name="Arias T."/>
            <person name="Riano-Pachon D.M."/>
            <person name="Di Stilio V.S."/>
        </authorList>
    </citation>
    <scope>NUCLEOTIDE SEQUENCE [LARGE SCALE GENOMIC DNA]</scope>
    <source>
        <strain evidence="2">cv. WT478/WT964</strain>
        <tissue evidence="1">Leaves</tissue>
    </source>
</reference>
<accession>A0A7J6WP12</accession>
<name>A0A7J6WP12_THATH</name>
<dbReference type="OrthoDB" id="1434423at2759"/>
<dbReference type="AlphaFoldDB" id="A0A7J6WP12"/>
<comment type="caution">
    <text evidence="1">The sequence shown here is derived from an EMBL/GenBank/DDBJ whole genome shotgun (WGS) entry which is preliminary data.</text>
</comment>
<evidence type="ECO:0000313" key="1">
    <source>
        <dbReference type="EMBL" id="KAF5198677.1"/>
    </source>
</evidence>
<sequence>MIGGNDDFSQFMKHKYVDKFGDFIAYHKANTIWPGIRNVLPDILDNSQWAIGTGEFIDFWRHNWLNRRSIKQVPHLNNADCRGLLDKVSAL</sequence>
<dbReference type="EMBL" id="JABWDY010012981">
    <property type="protein sequence ID" value="KAF5198677.1"/>
    <property type="molecule type" value="Genomic_DNA"/>
</dbReference>
<organism evidence="1 2">
    <name type="scientific">Thalictrum thalictroides</name>
    <name type="common">Rue-anemone</name>
    <name type="synonym">Anemone thalictroides</name>
    <dbReference type="NCBI Taxonomy" id="46969"/>
    <lineage>
        <taxon>Eukaryota</taxon>
        <taxon>Viridiplantae</taxon>
        <taxon>Streptophyta</taxon>
        <taxon>Embryophyta</taxon>
        <taxon>Tracheophyta</taxon>
        <taxon>Spermatophyta</taxon>
        <taxon>Magnoliopsida</taxon>
        <taxon>Ranunculales</taxon>
        <taxon>Ranunculaceae</taxon>
        <taxon>Thalictroideae</taxon>
        <taxon>Thalictrum</taxon>
    </lineage>
</organism>
<dbReference type="Proteomes" id="UP000554482">
    <property type="component" value="Unassembled WGS sequence"/>
</dbReference>
<keyword evidence="2" id="KW-1185">Reference proteome</keyword>
<proteinExistence type="predicted"/>
<evidence type="ECO:0000313" key="2">
    <source>
        <dbReference type="Proteomes" id="UP000554482"/>
    </source>
</evidence>
<protein>
    <submittedName>
        <fullName evidence="1">Uncharacterized protein</fullName>
    </submittedName>
</protein>